<name>A0A840RUZ8_9BURK</name>
<feature type="region of interest" description="Disordered" evidence="1">
    <location>
        <begin position="61"/>
        <end position="131"/>
    </location>
</feature>
<evidence type="ECO:0000313" key="3">
    <source>
        <dbReference type="EMBL" id="MBB5202437.1"/>
    </source>
</evidence>
<dbReference type="Proteomes" id="UP000571084">
    <property type="component" value="Unassembled WGS sequence"/>
</dbReference>
<keyword evidence="4" id="KW-1185">Reference proteome</keyword>
<organism evidence="3 4">
    <name type="scientific">Glaciimonas immobilis</name>
    <dbReference type="NCBI Taxonomy" id="728004"/>
    <lineage>
        <taxon>Bacteria</taxon>
        <taxon>Pseudomonadati</taxon>
        <taxon>Pseudomonadota</taxon>
        <taxon>Betaproteobacteria</taxon>
        <taxon>Burkholderiales</taxon>
        <taxon>Oxalobacteraceae</taxon>
        <taxon>Glaciimonas</taxon>
    </lineage>
</organism>
<dbReference type="EMBL" id="JACHHQ010000015">
    <property type="protein sequence ID" value="MBB5202437.1"/>
    <property type="molecule type" value="Genomic_DNA"/>
</dbReference>
<evidence type="ECO:0000256" key="1">
    <source>
        <dbReference type="SAM" id="MobiDB-lite"/>
    </source>
</evidence>
<protein>
    <submittedName>
        <fullName evidence="3">Uncharacterized protein</fullName>
    </submittedName>
</protein>
<feature type="chain" id="PRO_5032289699" evidence="2">
    <location>
        <begin position="25"/>
        <end position="131"/>
    </location>
</feature>
<reference evidence="3 4" key="1">
    <citation type="submission" date="2020-08" db="EMBL/GenBank/DDBJ databases">
        <title>Genomic Encyclopedia of Type Strains, Phase IV (KMG-IV): sequencing the most valuable type-strain genomes for metagenomic binning, comparative biology and taxonomic classification.</title>
        <authorList>
            <person name="Goeker M."/>
        </authorList>
    </citation>
    <scope>NUCLEOTIDE SEQUENCE [LARGE SCALE GENOMIC DNA]</scope>
    <source>
        <strain evidence="3 4">DSM 23240</strain>
    </source>
</reference>
<evidence type="ECO:0000313" key="4">
    <source>
        <dbReference type="Proteomes" id="UP000571084"/>
    </source>
</evidence>
<dbReference type="RefSeq" id="WP_168057342.1">
    <property type="nucleotide sequence ID" value="NZ_JAAOZT010000018.1"/>
</dbReference>
<proteinExistence type="predicted"/>
<keyword evidence="2" id="KW-0732">Signal</keyword>
<dbReference type="AlphaFoldDB" id="A0A840RUZ8"/>
<comment type="caution">
    <text evidence="3">The sequence shown here is derived from an EMBL/GenBank/DDBJ whole genome shotgun (WGS) entry which is preliminary data.</text>
</comment>
<accession>A0A840RUZ8</accession>
<gene>
    <name evidence="3" type="ORF">HNR39_004301</name>
</gene>
<feature type="signal peptide" evidence="2">
    <location>
        <begin position="1"/>
        <end position="24"/>
    </location>
</feature>
<evidence type="ECO:0000256" key="2">
    <source>
        <dbReference type="SAM" id="SignalP"/>
    </source>
</evidence>
<feature type="compositionally biased region" description="Low complexity" evidence="1">
    <location>
        <begin position="94"/>
        <end position="124"/>
    </location>
</feature>
<sequence>MIFTLSARRAMFAAIALIPLVVSAQTVTDDPKNPDAVVSAPPYHSVFSDYKSYQDPDIQSWKKANADVRQSDSMKASGMGGMHGMSDKSMGDMKANSPAPAAKKTASPSAQMPPSMPSMPSMPAHDGMPSR</sequence>